<dbReference type="GO" id="GO:0015740">
    <property type="term" value="P:C4-dicarboxylate transport"/>
    <property type="evidence" value="ECO:0007669"/>
    <property type="project" value="TreeGrafter"/>
</dbReference>
<dbReference type="AlphaFoldDB" id="A0A6J4LW23"/>
<dbReference type="InterPro" id="IPR007387">
    <property type="entry name" value="TRAP_DctQ"/>
</dbReference>
<evidence type="ECO:0000256" key="6">
    <source>
        <dbReference type="ARBA" id="ARBA00022989"/>
    </source>
</evidence>
<sequence length="172" mass="18962">MKAAYIRAMDALHGVCMAIAGLCLVVITLIIPWGVFTRYVLNIGSSWPEPMAVFLMIWFSFMSAALCYREGLHIGVKVIPDLLGGTARIVIGWLIEACMAFTNLFMLVWGIRLVQTTWYSTLADFPLITAGFSYLPVPLGGAITTLFVIERLWNGDLFAEPDADAISHIATE</sequence>
<comment type="similarity">
    <text evidence="8 9">Belongs to the TRAP transporter small permease family.</text>
</comment>
<evidence type="ECO:0000256" key="7">
    <source>
        <dbReference type="ARBA" id="ARBA00023136"/>
    </source>
</evidence>
<keyword evidence="5 9" id="KW-0812">Transmembrane</keyword>
<feature type="transmembrane region" description="Helical" evidence="9">
    <location>
        <begin position="12"/>
        <end position="31"/>
    </location>
</feature>
<dbReference type="PANTHER" id="PTHR35011">
    <property type="entry name" value="2,3-DIKETO-L-GULONATE TRAP TRANSPORTER SMALL PERMEASE PROTEIN YIAM"/>
    <property type="match status" value="1"/>
</dbReference>
<keyword evidence="2 9" id="KW-0813">Transport</keyword>
<keyword evidence="6 9" id="KW-1133">Transmembrane helix</keyword>
<evidence type="ECO:0000256" key="1">
    <source>
        <dbReference type="ARBA" id="ARBA00004429"/>
    </source>
</evidence>
<dbReference type="PANTHER" id="PTHR35011:SF11">
    <property type="entry name" value="TRAP TRANSPORTER SMALL PERMEASE PROTEIN"/>
    <property type="match status" value="1"/>
</dbReference>
<evidence type="ECO:0000259" key="10">
    <source>
        <dbReference type="Pfam" id="PF04290"/>
    </source>
</evidence>
<feature type="transmembrane region" description="Helical" evidence="9">
    <location>
        <begin position="51"/>
        <end position="68"/>
    </location>
</feature>
<dbReference type="EMBL" id="CADCUC010000396">
    <property type="protein sequence ID" value="CAA9342469.1"/>
    <property type="molecule type" value="Genomic_DNA"/>
</dbReference>
<gene>
    <name evidence="11" type="ORF">AVDCRST_MAG90-2022</name>
</gene>
<evidence type="ECO:0000256" key="4">
    <source>
        <dbReference type="ARBA" id="ARBA00022519"/>
    </source>
</evidence>
<evidence type="ECO:0000256" key="5">
    <source>
        <dbReference type="ARBA" id="ARBA00022692"/>
    </source>
</evidence>
<evidence type="ECO:0000313" key="11">
    <source>
        <dbReference type="EMBL" id="CAA9342469.1"/>
    </source>
</evidence>
<comment type="subunit">
    <text evidence="9">The complex comprises the extracytoplasmic solute receptor protein and the two transmembrane proteins.</text>
</comment>
<keyword evidence="4 9" id="KW-0997">Cell inner membrane</keyword>
<reference evidence="11" key="1">
    <citation type="submission" date="2020-02" db="EMBL/GenBank/DDBJ databases">
        <authorList>
            <person name="Meier V. D."/>
        </authorList>
    </citation>
    <scope>NUCLEOTIDE SEQUENCE</scope>
    <source>
        <strain evidence="11">AVDCRST_MAG90</strain>
    </source>
</reference>
<evidence type="ECO:0000256" key="3">
    <source>
        <dbReference type="ARBA" id="ARBA00022475"/>
    </source>
</evidence>
<keyword evidence="3" id="KW-1003">Cell membrane</keyword>
<feature type="transmembrane region" description="Helical" evidence="9">
    <location>
        <begin position="89"/>
        <end position="111"/>
    </location>
</feature>
<evidence type="ECO:0000256" key="9">
    <source>
        <dbReference type="RuleBase" id="RU369079"/>
    </source>
</evidence>
<keyword evidence="7 9" id="KW-0472">Membrane</keyword>
<feature type="transmembrane region" description="Helical" evidence="9">
    <location>
        <begin position="131"/>
        <end position="149"/>
    </location>
</feature>
<proteinExistence type="inferred from homology"/>
<evidence type="ECO:0000256" key="8">
    <source>
        <dbReference type="ARBA" id="ARBA00038436"/>
    </source>
</evidence>
<protein>
    <recommendedName>
        <fullName evidence="9">TRAP transporter small permease protein</fullName>
    </recommendedName>
</protein>
<feature type="domain" description="Tripartite ATP-independent periplasmic transporters DctQ component" evidence="10">
    <location>
        <begin position="27"/>
        <end position="154"/>
    </location>
</feature>
<comment type="function">
    <text evidence="9">Part of the tripartite ATP-independent periplasmic (TRAP) transport system.</text>
</comment>
<accession>A0A6J4LW23</accession>
<dbReference type="GO" id="GO:0005886">
    <property type="term" value="C:plasma membrane"/>
    <property type="evidence" value="ECO:0007669"/>
    <property type="project" value="UniProtKB-SubCell"/>
</dbReference>
<dbReference type="GO" id="GO:0022857">
    <property type="term" value="F:transmembrane transporter activity"/>
    <property type="evidence" value="ECO:0007669"/>
    <property type="project" value="UniProtKB-UniRule"/>
</dbReference>
<comment type="subcellular location">
    <subcellularLocation>
        <location evidence="1 9">Cell inner membrane</location>
        <topology evidence="1 9">Multi-pass membrane protein</topology>
    </subcellularLocation>
</comment>
<evidence type="ECO:0000256" key="2">
    <source>
        <dbReference type="ARBA" id="ARBA00022448"/>
    </source>
</evidence>
<name>A0A6J4LW23_9HYPH</name>
<dbReference type="Pfam" id="PF04290">
    <property type="entry name" value="DctQ"/>
    <property type="match status" value="1"/>
</dbReference>
<organism evidence="11">
    <name type="scientific">uncultured Microvirga sp</name>
    <dbReference type="NCBI Taxonomy" id="412392"/>
    <lineage>
        <taxon>Bacteria</taxon>
        <taxon>Pseudomonadati</taxon>
        <taxon>Pseudomonadota</taxon>
        <taxon>Alphaproteobacteria</taxon>
        <taxon>Hyphomicrobiales</taxon>
        <taxon>Methylobacteriaceae</taxon>
        <taxon>Microvirga</taxon>
        <taxon>environmental samples</taxon>
    </lineage>
</organism>
<dbReference type="InterPro" id="IPR055348">
    <property type="entry name" value="DctQ"/>
</dbReference>